<dbReference type="GO" id="GO:0036431">
    <property type="term" value="F:dCMP kinase activity"/>
    <property type="evidence" value="ECO:0007669"/>
    <property type="project" value="InterPro"/>
</dbReference>
<dbReference type="SUPFAM" id="SSF52540">
    <property type="entry name" value="P-loop containing nucleoside triphosphate hydrolases"/>
    <property type="match status" value="1"/>
</dbReference>
<comment type="similarity">
    <text evidence="1 8">Belongs to the cytidylate kinase family. Type 1 subfamily.</text>
</comment>
<evidence type="ECO:0000256" key="3">
    <source>
        <dbReference type="ARBA" id="ARBA00022741"/>
    </source>
</evidence>
<sequence length="233" mass="26087">MIITIDGPAGAGKSTVARKLAERLGFTYLDTGAMYRAVALAALRAHISPTDEQALANLLSQLRLEWYNGRIFLDGEDVSEQIRQPVITELARRVADSPTVRAFLGHLQRHIAQQTNLVTEGRDQGTKIFPHAECKFFLTASPEVRAWRRWQELQNRGIAITYEEVLRQQHERDQQDAARALAPLQPAADAILVDTSQLPIDAVVELLLAHVRQRLGWPEYPEGIATDRARPPS</sequence>
<feature type="binding site" evidence="8">
    <location>
        <begin position="7"/>
        <end position="15"/>
    </location>
    <ligand>
        <name>ATP</name>
        <dbReference type="ChEBI" id="CHEBI:30616"/>
    </ligand>
</feature>
<accession>H5SJQ3</accession>
<dbReference type="NCBIfam" id="TIGR00017">
    <property type="entry name" value="cmk"/>
    <property type="match status" value="1"/>
</dbReference>
<evidence type="ECO:0000256" key="4">
    <source>
        <dbReference type="ARBA" id="ARBA00022777"/>
    </source>
</evidence>
<dbReference type="InterPro" id="IPR011994">
    <property type="entry name" value="Cytidylate_kinase_dom"/>
</dbReference>
<dbReference type="GO" id="GO:0015949">
    <property type="term" value="P:nucleobase-containing small molecule interconversion"/>
    <property type="evidence" value="ECO:0007669"/>
    <property type="project" value="TreeGrafter"/>
</dbReference>
<dbReference type="EMBL" id="AP011746">
    <property type="protein sequence ID" value="BAL56389.1"/>
    <property type="molecule type" value="Genomic_DNA"/>
</dbReference>
<dbReference type="HAMAP" id="MF_00238">
    <property type="entry name" value="Cytidyl_kinase_type1"/>
    <property type="match status" value="1"/>
</dbReference>
<evidence type="ECO:0000313" key="10">
    <source>
        <dbReference type="EMBL" id="BAL56389.1"/>
    </source>
</evidence>
<feature type="domain" description="Cytidylate kinase" evidence="9">
    <location>
        <begin position="3"/>
        <end position="212"/>
    </location>
</feature>
<dbReference type="Gene3D" id="3.40.50.300">
    <property type="entry name" value="P-loop containing nucleotide triphosphate hydrolases"/>
    <property type="match status" value="1"/>
</dbReference>
<gene>
    <name evidence="8" type="primary">cmk</name>
    <name evidence="10" type="ORF">HGMM_F37F03C12</name>
</gene>
<keyword evidence="8" id="KW-0963">Cytoplasm</keyword>
<dbReference type="InterPro" id="IPR027417">
    <property type="entry name" value="P-loop_NTPase"/>
</dbReference>
<dbReference type="InterPro" id="IPR003136">
    <property type="entry name" value="Cytidylate_kin"/>
</dbReference>
<evidence type="ECO:0000259" key="9">
    <source>
        <dbReference type="Pfam" id="PF02224"/>
    </source>
</evidence>
<evidence type="ECO:0000256" key="6">
    <source>
        <dbReference type="ARBA" id="ARBA00047615"/>
    </source>
</evidence>
<keyword evidence="3 8" id="KW-0547">Nucleotide-binding</keyword>
<dbReference type="GO" id="GO:0005829">
    <property type="term" value="C:cytosol"/>
    <property type="evidence" value="ECO:0007669"/>
    <property type="project" value="TreeGrafter"/>
</dbReference>
<organism evidence="10">
    <name type="scientific">uncultured Planctomycetota bacterium</name>
    <dbReference type="NCBI Taxonomy" id="120965"/>
    <lineage>
        <taxon>Bacteria</taxon>
        <taxon>Pseudomonadati</taxon>
        <taxon>Planctomycetota</taxon>
        <taxon>environmental samples</taxon>
    </lineage>
</organism>
<dbReference type="EC" id="2.7.4.25" evidence="8"/>
<reference evidence="10" key="2">
    <citation type="journal article" date="2012" name="PLoS ONE">
        <title>A Deeply Branching Thermophilic Bacterium with an Ancient Acetyl-CoA Pathway Dominates a Subsurface Ecosystem.</title>
        <authorList>
            <person name="Takami H."/>
            <person name="Noguchi H."/>
            <person name="Takaki Y."/>
            <person name="Uchiyama I."/>
            <person name="Toyoda A."/>
            <person name="Nishi S."/>
            <person name="Chee G.-J."/>
            <person name="Arai W."/>
            <person name="Nunoura T."/>
            <person name="Itoh T."/>
            <person name="Hattori M."/>
            <person name="Takai K."/>
        </authorList>
    </citation>
    <scope>NUCLEOTIDE SEQUENCE</scope>
</reference>
<dbReference type="AlphaFoldDB" id="H5SJQ3"/>
<dbReference type="PANTHER" id="PTHR21299">
    <property type="entry name" value="CYTIDYLATE KINASE/PANTOATE-BETA-ALANINE LIGASE"/>
    <property type="match status" value="1"/>
</dbReference>
<keyword evidence="2 8" id="KW-0808">Transferase</keyword>
<comment type="catalytic activity">
    <reaction evidence="6 8">
        <text>dCMP + ATP = dCDP + ADP</text>
        <dbReference type="Rhea" id="RHEA:25094"/>
        <dbReference type="ChEBI" id="CHEBI:30616"/>
        <dbReference type="ChEBI" id="CHEBI:57566"/>
        <dbReference type="ChEBI" id="CHEBI:58593"/>
        <dbReference type="ChEBI" id="CHEBI:456216"/>
        <dbReference type="EC" id="2.7.4.25"/>
    </reaction>
</comment>
<keyword evidence="5 8" id="KW-0067">ATP-binding</keyword>
<reference evidence="10" key="1">
    <citation type="journal article" date="2005" name="Environ. Microbiol.">
        <title>Genetic and functional properties of uncultivated thermophilic crenarchaeotes from a subsurface gold mine as revealed by analysis of genome fragments.</title>
        <authorList>
            <person name="Nunoura T."/>
            <person name="Hirayama H."/>
            <person name="Takami H."/>
            <person name="Oida H."/>
            <person name="Nishi S."/>
            <person name="Shimamura S."/>
            <person name="Suzuki Y."/>
            <person name="Inagaki F."/>
            <person name="Takai K."/>
            <person name="Nealson K.H."/>
            <person name="Horikoshi K."/>
        </authorList>
    </citation>
    <scope>NUCLEOTIDE SEQUENCE</scope>
</reference>
<dbReference type="GO" id="GO:0036430">
    <property type="term" value="F:CMP kinase activity"/>
    <property type="evidence" value="ECO:0007669"/>
    <property type="project" value="RHEA"/>
</dbReference>
<dbReference type="GO" id="GO:0006220">
    <property type="term" value="P:pyrimidine nucleotide metabolic process"/>
    <property type="evidence" value="ECO:0007669"/>
    <property type="project" value="UniProtKB-UniRule"/>
</dbReference>
<evidence type="ECO:0000256" key="7">
    <source>
        <dbReference type="ARBA" id="ARBA00048478"/>
    </source>
</evidence>
<protein>
    <recommendedName>
        <fullName evidence="8">Cytidylate kinase</fullName>
        <shortName evidence="8">CK</shortName>
        <ecNumber evidence="8">2.7.4.25</ecNumber>
    </recommendedName>
    <alternativeName>
        <fullName evidence="8">Cytidine monophosphate kinase</fullName>
        <shortName evidence="8">CMP kinase</shortName>
    </alternativeName>
</protein>
<dbReference type="GO" id="GO:0005524">
    <property type="term" value="F:ATP binding"/>
    <property type="evidence" value="ECO:0007669"/>
    <property type="project" value="UniProtKB-UniRule"/>
</dbReference>
<dbReference type="Pfam" id="PF02224">
    <property type="entry name" value="Cytidylate_kin"/>
    <property type="match status" value="1"/>
</dbReference>
<evidence type="ECO:0000256" key="8">
    <source>
        <dbReference type="HAMAP-Rule" id="MF_00238"/>
    </source>
</evidence>
<evidence type="ECO:0000256" key="5">
    <source>
        <dbReference type="ARBA" id="ARBA00022840"/>
    </source>
</evidence>
<evidence type="ECO:0000256" key="1">
    <source>
        <dbReference type="ARBA" id="ARBA00009427"/>
    </source>
</evidence>
<comment type="catalytic activity">
    <reaction evidence="7 8">
        <text>CMP + ATP = CDP + ADP</text>
        <dbReference type="Rhea" id="RHEA:11600"/>
        <dbReference type="ChEBI" id="CHEBI:30616"/>
        <dbReference type="ChEBI" id="CHEBI:58069"/>
        <dbReference type="ChEBI" id="CHEBI:60377"/>
        <dbReference type="ChEBI" id="CHEBI:456216"/>
        <dbReference type="EC" id="2.7.4.25"/>
    </reaction>
</comment>
<comment type="subcellular location">
    <subcellularLocation>
        <location evidence="8">Cytoplasm</location>
    </subcellularLocation>
</comment>
<name>H5SJQ3_9BACT</name>
<dbReference type="CDD" id="cd02020">
    <property type="entry name" value="CMPK"/>
    <property type="match status" value="1"/>
</dbReference>
<keyword evidence="4 8" id="KW-0418">Kinase</keyword>
<dbReference type="PANTHER" id="PTHR21299:SF2">
    <property type="entry name" value="CYTIDYLATE KINASE"/>
    <property type="match status" value="1"/>
</dbReference>
<evidence type="ECO:0000256" key="2">
    <source>
        <dbReference type="ARBA" id="ARBA00022679"/>
    </source>
</evidence>
<proteinExistence type="inferred from homology"/>